<reference evidence="2 3" key="1">
    <citation type="submission" date="2017-02" db="EMBL/GenBank/DDBJ databases">
        <authorList>
            <person name="Peterson S.W."/>
        </authorList>
    </citation>
    <scope>NUCLEOTIDE SEQUENCE [LARGE SCALE GENOMIC DNA]</scope>
    <source>
        <strain evidence="2 3">USBA 369</strain>
    </source>
</reference>
<name>A0A1T4M8Y0_9HYPH</name>
<dbReference type="AlphaFoldDB" id="A0A1T4M8Y0"/>
<feature type="transmembrane region" description="Helical" evidence="1">
    <location>
        <begin position="6"/>
        <end position="26"/>
    </location>
</feature>
<accession>A0A1T4M8Y0</accession>
<protein>
    <submittedName>
        <fullName evidence="2">Uncharacterized membrane protein</fullName>
    </submittedName>
</protein>
<feature type="transmembrane region" description="Helical" evidence="1">
    <location>
        <begin position="38"/>
        <end position="61"/>
    </location>
</feature>
<feature type="transmembrane region" description="Helical" evidence="1">
    <location>
        <begin position="67"/>
        <end position="92"/>
    </location>
</feature>
<dbReference type="Pfam" id="PF05437">
    <property type="entry name" value="AzlD"/>
    <property type="match status" value="1"/>
</dbReference>
<proteinExistence type="predicted"/>
<dbReference type="STRING" id="1365950.SAMN05428963_10218"/>
<keyword evidence="1" id="KW-0472">Membrane</keyword>
<keyword evidence="3" id="KW-1185">Reference proteome</keyword>
<dbReference type="RefSeq" id="WP_078706736.1">
    <property type="nucleotide sequence ID" value="NZ_FUXL01000002.1"/>
</dbReference>
<evidence type="ECO:0000313" key="2">
    <source>
        <dbReference type="EMBL" id="SJZ63459.1"/>
    </source>
</evidence>
<evidence type="ECO:0000313" key="3">
    <source>
        <dbReference type="Proteomes" id="UP000190135"/>
    </source>
</evidence>
<keyword evidence="1" id="KW-1133">Transmembrane helix</keyword>
<sequence>MSDAWALIVLGALLTYVTRIIGHVIATRFAVLPPRVEAVLNAVPSAVLTALVAPVVVSGAWPERLGILVALVCALRLPQIATVAIGTAVVIAGRAMGY</sequence>
<organism evidence="2 3">
    <name type="scientific">Consotaella salsifontis</name>
    <dbReference type="NCBI Taxonomy" id="1365950"/>
    <lineage>
        <taxon>Bacteria</taxon>
        <taxon>Pseudomonadati</taxon>
        <taxon>Pseudomonadota</taxon>
        <taxon>Alphaproteobacteria</taxon>
        <taxon>Hyphomicrobiales</taxon>
        <taxon>Aurantimonadaceae</taxon>
        <taxon>Consotaella</taxon>
    </lineage>
</organism>
<dbReference type="EMBL" id="FUXL01000002">
    <property type="protein sequence ID" value="SJZ63459.1"/>
    <property type="molecule type" value="Genomic_DNA"/>
</dbReference>
<dbReference type="Proteomes" id="UP000190135">
    <property type="component" value="Unassembled WGS sequence"/>
</dbReference>
<keyword evidence="1" id="KW-0812">Transmembrane</keyword>
<dbReference type="InterPro" id="IPR008407">
    <property type="entry name" value="Brnchd-chn_aa_trnsp_AzlD"/>
</dbReference>
<gene>
    <name evidence="2" type="ORF">SAMN05428963_10218</name>
</gene>
<evidence type="ECO:0000256" key="1">
    <source>
        <dbReference type="SAM" id="Phobius"/>
    </source>
</evidence>
<dbReference type="OrthoDB" id="8400318at2"/>